<organism evidence="5 6">
    <name type="scientific">Methylorubrum rhodesianum</name>
    <dbReference type="NCBI Taxonomy" id="29427"/>
    <lineage>
        <taxon>Bacteria</taxon>
        <taxon>Pseudomonadati</taxon>
        <taxon>Pseudomonadota</taxon>
        <taxon>Alphaproteobacteria</taxon>
        <taxon>Hyphomicrobiales</taxon>
        <taxon>Methylobacteriaceae</taxon>
        <taxon>Methylorubrum</taxon>
    </lineage>
</organism>
<dbReference type="PANTHER" id="PTHR11066:SF34">
    <property type="entry name" value="ACYL-COENZYME A THIOESTERASE 8"/>
    <property type="match status" value="1"/>
</dbReference>
<comment type="caution">
    <text evidence="5">The sequence shown here is derived from an EMBL/GenBank/DDBJ whole genome shotgun (WGS) entry which is preliminary data.</text>
</comment>
<keyword evidence="2" id="KW-0378">Hydrolase</keyword>
<evidence type="ECO:0000313" key="6">
    <source>
        <dbReference type="Proteomes" id="UP001404845"/>
    </source>
</evidence>
<dbReference type="Proteomes" id="UP001404845">
    <property type="component" value="Unassembled WGS sequence"/>
</dbReference>
<dbReference type="Gene3D" id="2.40.160.210">
    <property type="entry name" value="Acyl-CoA thioesterase, double hotdog domain"/>
    <property type="match status" value="1"/>
</dbReference>
<dbReference type="SUPFAM" id="SSF54637">
    <property type="entry name" value="Thioesterase/thiol ester dehydrase-isomerase"/>
    <property type="match status" value="2"/>
</dbReference>
<evidence type="ECO:0000259" key="4">
    <source>
        <dbReference type="Pfam" id="PF13622"/>
    </source>
</evidence>
<dbReference type="RefSeq" id="WP_246750711.1">
    <property type="nucleotide sequence ID" value="NZ_JACWCW010000014.1"/>
</dbReference>
<dbReference type="Pfam" id="PF13622">
    <property type="entry name" value="4HBT_3"/>
    <property type="match status" value="1"/>
</dbReference>
<evidence type="ECO:0000256" key="2">
    <source>
        <dbReference type="ARBA" id="ARBA00022801"/>
    </source>
</evidence>
<gene>
    <name evidence="5" type="ORF">PUR21_12905</name>
</gene>
<comment type="similarity">
    <text evidence="1">Belongs to the C/M/P thioester hydrolase family.</text>
</comment>
<evidence type="ECO:0000313" key="5">
    <source>
        <dbReference type="EMBL" id="MEN3228522.1"/>
    </source>
</evidence>
<keyword evidence="6" id="KW-1185">Reference proteome</keyword>
<dbReference type="CDD" id="cd03445">
    <property type="entry name" value="Thioesterase_II_repeat2"/>
    <property type="match status" value="1"/>
</dbReference>
<dbReference type="CDD" id="cd03444">
    <property type="entry name" value="Thioesterase_II_repeat1"/>
    <property type="match status" value="1"/>
</dbReference>
<name>A0ABU9ZB25_9HYPH</name>
<dbReference type="InterPro" id="IPR042171">
    <property type="entry name" value="Acyl-CoA_hotdog"/>
</dbReference>
<evidence type="ECO:0000259" key="3">
    <source>
        <dbReference type="Pfam" id="PF02551"/>
    </source>
</evidence>
<dbReference type="PANTHER" id="PTHR11066">
    <property type="entry name" value="ACYL-COA THIOESTERASE"/>
    <property type="match status" value="1"/>
</dbReference>
<feature type="domain" description="Acyl-CoA thioesterase-like N-terminal HotDog" evidence="4">
    <location>
        <begin position="51"/>
        <end position="129"/>
    </location>
</feature>
<reference evidence="5 6" key="1">
    <citation type="journal article" date="2023" name="PLoS ONE">
        <title>Complete genome assembly of Hawai'i environmental nontuberculous mycobacteria reveals unexpected co-isolation with methylobacteria.</title>
        <authorList>
            <person name="Hendrix J."/>
            <person name="Epperson L.E."/>
            <person name="Tong E.I."/>
            <person name="Chan Y.L."/>
            <person name="Hasan N.A."/>
            <person name="Dawrs S.N."/>
            <person name="Norton G.J."/>
            <person name="Virdi R."/>
            <person name="Crooks J.L."/>
            <person name="Chan E.D."/>
            <person name="Honda J.R."/>
            <person name="Strong M."/>
        </authorList>
    </citation>
    <scope>NUCLEOTIDE SEQUENCE [LARGE SCALE GENOMIC DNA]</scope>
    <source>
        <strain evidence="5 6">NJH_HI01</strain>
    </source>
</reference>
<accession>A0ABU9ZB25</accession>
<dbReference type="InterPro" id="IPR003703">
    <property type="entry name" value="Acyl_CoA_thio"/>
</dbReference>
<proteinExistence type="inferred from homology"/>
<dbReference type="InterPro" id="IPR049449">
    <property type="entry name" value="TesB_ACOT8-like_N"/>
</dbReference>
<protein>
    <submittedName>
        <fullName evidence="5">Acyl-CoA thioesterase II</fullName>
    </submittedName>
</protein>
<evidence type="ECO:0000256" key="1">
    <source>
        <dbReference type="ARBA" id="ARBA00006538"/>
    </source>
</evidence>
<dbReference type="EMBL" id="JAQYXL010000001">
    <property type="protein sequence ID" value="MEN3228522.1"/>
    <property type="molecule type" value="Genomic_DNA"/>
</dbReference>
<sequence>MSEAATSEAATSEAATSEALRPDPVDALLSILDLERLETDLFRGISPRIGWPRVFGGQVVAQALVAASRTVEASRPPHSLHAYFLLGGDPAVPIVYEVERIRDGGSFTTRRVKAIQKGRAIFAMSVSFHLAEAGVEHAAGLPEVPGPGELADARTLVREGGSIVPEPMLAYFTQAWPIELRPVETERYRDRAPGPARYHVWMRATKPLPEDPAVHRAVLAYASDMTLLDATLIPHGRTVFDPEIQSASLDHALWFHRPFRADSWLLYSQDSPSASGGLGFARGTFHDEDGHLIASVAQEGLIRQRRP</sequence>
<dbReference type="InterPro" id="IPR029069">
    <property type="entry name" value="HotDog_dom_sf"/>
</dbReference>
<feature type="domain" description="Acyl-CoA thioesterase 2 C-terminal" evidence="3">
    <location>
        <begin position="172"/>
        <end position="301"/>
    </location>
</feature>
<dbReference type="InterPro" id="IPR025652">
    <property type="entry name" value="TesB_C"/>
</dbReference>
<dbReference type="Pfam" id="PF02551">
    <property type="entry name" value="Acyl_CoA_thio"/>
    <property type="match status" value="1"/>
</dbReference>